<evidence type="ECO:0000313" key="4">
    <source>
        <dbReference type="EMBL" id="AHF74867.1"/>
    </source>
</evidence>
<dbReference type="Gene3D" id="3.10.20.700">
    <property type="match status" value="2"/>
</dbReference>
<dbReference type="RefSeq" id="WP_025246624.1">
    <property type="nucleotide sequence ID" value="NZ_CP006568.1"/>
</dbReference>
<reference evidence="4 5" key="1">
    <citation type="journal article" date="2014" name="Genome Biol. Evol.">
        <title>Genome degeneration and adaptation in a nascent stage of symbiosis.</title>
        <authorList>
            <person name="Oakeson K.F."/>
            <person name="Gil R."/>
            <person name="Clayton A.L."/>
            <person name="Dunn D.M."/>
            <person name="von Niederhausern A.C."/>
            <person name="Hamil C."/>
            <person name="Aoyagi A."/>
            <person name="Duval B."/>
            <person name="Baca A."/>
            <person name="Silva F.J."/>
            <person name="Vallier A."/>
            <person name="Jackson D.G."/>
            <person name="Latorre A."/>
            <person name="Weiss R.B."/>
            <person name="Heddi A."/>
            <person name="Moya A."/>
            <person name="Dale C."/>
        </authorList>
    </citation>
    <scope>NUCLEOTIDE SEQUENCE [LARGE SCALE GENOMIC DNA]</scope>
    <source>
        <strain evidence="5">none</strain>
    </source>
</reference>
<dbReference type="STRING" id="2342.SOPEG_3660"/>
<dbReference type="Gene3D" id="6.10.250.2280">
    <property type="match status" value="1"/>
</dbReference>
<dbReference type="HOGENOM" id="CLU_080984_2_0_6"/>
<protein>
    <submittedName>
        <fullName evidence="4">Polysaccharide synthesis-related protein</fullName>
    </submittedName>
</protein>
<dbReference type="InterPro" id="IPR046459">
    <property type="entry name" value="Caps_syn_GfcC_N"/>
</dbReference>
<dbReference type="Gene3D" id="3.10.560.10">
    <property type="entry name" value="Outer membrane lipoprotein wza domain like"/>
    <property type="match status" value="1"/>
</dbReference>
<evidence type="ECO:0000256" key="1">
    <source>
        <dbReference type="SAM" id="SignalP"/>
    </source>
</evidence>
<evidence type="ECO:0000313" key="5">
    <source>
        <dbReference type="Proteomes" id="UP000019025"/>
    </source>
</evidence>
<feature type="chain" id="PRO_5004789594" evidence="1">
    <location>
        <begin position="22"/>
        <end position="251"/>
    </location>
</feature>
<dbReference type="AlphaFoldDB" id="W0HQR8"/>
<evidence type="ECO:0000259" key="2">
    <source>
        <dbReference type="Pfam" id="PF06251"/>
    </source>
</evidence>
<sequence>MKKQLLIAVSLCAGFIASALADSRVAIHYPGQSQAVALQGAANLEQLTLRPELNGRTWWPGTVIAERSASGVQQQVQQQLLSRLSAFSAELRGDSDGELADSVERVRAQLAAMRVTGRQFVPLDPDWIRLHSEANRRLSGDYSVYTLSRPTSVLVVGVTTPAGPQPYQPGRDVVEYLQTHQRLSGAEKNVAWVIAPDGKTEEVPVAYWNHRHVEVAPGSIIYVGFSSWSPPRAYRDVNEQIISLLTHRIPD</sequence>
<dbReference type="Pfam" id="PF20616">
    <property type="entry name" value="Caps_syn_GfcC_N"/>
    <property type="match status" value="1"/>
</dbReference>
<feature type="domain" description="Capsule biosynthesis GfcC-like C-terminal" evidence="2">
    <location>
        <begin position="163"/>
        <end position="250"/>
    </location>
</feature>
<keyword evidence="1" id="KW-0732">Signal</keyword>
<dbReference type="Proteomes" id="UP000019025">
    <property type="component" value="Chromosome"/>
</dbReference>
<dbReference type="EMBL" id="CP006568">
    <property type="protein sequence ID" value="AHF74867.1"/>
    <property type="molecule type" value="Genomic_DNA"/>
</dbReference>
<organism evidence="4 5">
    <name type="scientific">Candidatus Sodalis pierantonii str. SOPE</name>
    <dbReference type="NCBI Taxonomy" id="2342"/>
    <lineage>
        <taxon>Bacteria</taxon>
        <taxon>Pseudomonadati</taxon>
        <taxon>Pseudomonadota</taxon>
        <taxon>Gammaproteobacteria</taxon>
        <taxon>Enterobacterales</taxon>
        <taxon>Bruguierivoracaceae</taxon>
        <taxon>Sodalis</taxon>
    </lineage>
</organism>
<name>W0HQR8_9GAMM</name>
<dbReference type="KEGG" id="pes:SOPEG_3660"/>
<dbReference type="InterPro" id="IPR010425">
    <property type="entry name" value="Caps_synth_GfcC-like_C"/>
</dbReference>
<proteinExistence type="predicted"/>
<dbReference type="eggNOG" id="ENOG5030EE4">
    <property type="taxonomic scope" value="Bacteria"/>
</dbReference>
<keyword evidence="5" id="KW-1185">Reference proteome</keyword>
<feature type="signal peptide" evidence="1">
    <location>
        <begin position="1"/>
        <end position="21"/>
    </location>
</feature>
<feature type="domain" description="Capsule biosynthesis GfcC-like N-terminal" evidence="3">
    <location>
        <begin position="21"/>
        <end position="147"/>
    </location>
</feature>
<dbReference type="Pfam" id="PF06251">
    <property type="entry name" value="Caps_syn_GfcC_C"/>
    <property type="match status" value="1"/>
</dbReference>
<dbReference type="PATRIC" id="fig|2342.5.peg.4000"/>
<evidence type="ECO:0000259" key="3">
    <source>
        <dbReference type="Pfam" id="PF20616"/>
    </source>
</evidence>
<gene>
    <name evidence="4" type="ORF">SOPEG_3660</name>
</gene>
<accession>W0HQR8</accession>